<keyword evidence="2" id="KW-1185">Reference proteome</keyword>
<dbReference type="AlphaFoldDB" id="A3IHL9"/>
<comment type="caution">
    <text evidence="1">The sequence shown here is derived from an EMBL/GenBank/DDBJ whole genome shotgun (WGS) entry which is preliminary data.</text>
</comment>
<protein>
    <submittedName>
        <fullName evidence="1">Uncharacterized protein</fullName>
    </submittedName>
</protein>
<dbReference type="EMBL" id="AAXW01000002">
    <property type="protein sequence ID" value="EAZ93301.1"/>
    <property type="molecule type" value="Genomic_DNA"/>
</dbReference>
<reference evidence="1 2" key="1">
    <citation type="submission" date="2007-03" db="EMBL/GenBank/DDBJ databases">
        <authorList>
            <person name="Stal L."/>
            <person name="Ferriera S."/>
            <person name="Johnson J."/>
            <person name="Kravitz S."/>
            <person name="Beeson K."/>
            <person name="Sutton G."/>
            <person name="Rogers Y.-H."/>
            <person name="Friedman R."/>
            <person name="Frazier M."/>
            <person name="Venter J.C."/>
        </authorList>
    </citation>
    <scope>NUCLEOTIDE SEQUENCE [LARGE SCALE GENOMIC DNA]</scope>
    <source>
        <strain evidence="1 2">CCY0110</strain>
    </source>
</reference>
<organism evidence="1 2">
    <name type="scientific">Crocosphaera chwakensis CCY0110</name>
    <dbReference type="NCBI Taxonomy" id="391612"/>
    <lineage>
        <taxon>Bacteria</taxon>
        <taxon>Bacillati</taxon>
        <taxon>Cyanobacteriota</taxon>
        <taxon>Cyanophyceae</taxon>
        <taxon>Oscillatoriophycideae</taxon>
        <taxon>Chroococcales</taxon>
        <taxon>Aphanothecaceae</taxon>
        <taxon>Crocosphaera</taxon>
        <taxon>Crocosphaera chwakensis</taxon>
    </lineage>
</organism>
<dbReference type="Proteomes" id="UP000003781">
    <property type="component" value="Unassembled WGS sequence"/>
</dbReference>
<evidence type="ECO:0000313" key="2">
    <source>
        <dbReference type="Proteomes" id="UP000003781"/>
    </source>
</evidence>
<evidence type="ECO:0000313" key="1">
    <source>
        <dbReference type="EMBL" id="EAZ93301.1"/>
    </source>
</evidence>
<proteinExistence type="predicted"/>
<accession>A3IHL9</accession>
<name>A3IHL9_9CHRO</name>
<sequence length="30" mass="3522">MLNVARFSAMTRDHAPKLVMGYQGKRHRCF</sequence>
<gene>
    <name evidence="1" type="ORF">CY0110_15937</name>
</gene>